<dbReference type="EMBL" id="PFQB01000074">
    <property type="protein sequence ID" value="PJA13834.1"/>
    <property type="molecule type" value="Genomic_DNA"/>
</dbReference>
<dbReference type="InterPro" id="IPR012902">
    <property type="entry name" value="N_methyl_site"/>
</dbReference>
<proteinExistence type="predicted"/>
<dbReference type="SUPFAM" id="SSF54523">
    <property type="entry name" value="Pili subunits"/>
    <property type="match status" value="1"/>
</dbReference>
<organism evidence="7 8">
    <name type="scientific">Candidatus Dojkabacteria bacterium CG_4_10_14_0_2_um_filter_Dojkabacteria_WS6_41_15</name>
    <dbReference type="NCBI Taxonomy" id="2014249"/>
    <lineage>
        <taxon>Bacteria</taxon>
        <taxon>Candidatus Dojkabacteria</taxon>
    </lineage>
</organism>
<keyword evidence="2" id="KW-0488">Methylation</keyword>
<evidence type="ECO:0000256" key="6">
    <source>
        <dbReference type="SAM" id="Phobius"/>
    </source>
</evidence>
<evidence type="ECO:0000313" key="7">
    <source>
        <dbReference type="EMBL" id="PJA13834.1"/>
    </source>
</evidence>
<evidence type="ECO:0000256" key="1">
    <source>
        <dbReference type="ARBA" id="ARBA00004167"/>
    </source>
</evidence>
<feature type="transmembrane region" description="Helical" evidence="6">
    <location>
        <begin position="12"/>
        <end position="34"/>
    </location>
</feature>
<dbReference type="Pfam" id="PF07963">
    <property type="entry name" value="N_methyl"/>
    <property type="match status" value="1"/>
</dbReference>
<keyword evidence="3 6" id="KW-0812">Transmembrane</keyword>
<keyword evidence="5 6" id="KW-0472">Membrane</keyword>
<dbReference type="Gene3D" id="3.30.700.10">
    <property type="entry name" value="Glycoprotein, Type 4 Pilin"/>
    <property type="match status" value="1"/>
</dbReference>
<dbReference type="InterPro" id="IPR045584">
    <property type="entry name" value="Pilin-like"/>
</dbReference>
<dbReference type="AlphaFoldDB" id="A0A2M7W1Y1"/>
<evidence type="ECO:0008006" key="9">
    <source>
        <dbReference type="Google" id="ProtNLM"/>
    </source>
</evidence>
<protein>
    <recommendedName>
        <fullName evidence="9">Type II secretion system protein GspG C-terminal domain-containing protein</fullName>
    </recommendedName>
</protein>
<dbReference type="NCBIfam" id="TIGR02532">
    <property type="entry name" value="IV_pilin_GFxxxE"/>
    <property type="match status" value="1"/>
</dbReference>
<dbReference type="Proteomes" id="UP000228952">
    <property type="component" value="Unassembled WGS sequence"/>
</dbReference>
<dbReference type="GO" id="GO:0016020">
    <property type="term" value="C:membrane"/>
    <property type="evidence" value="ECO:0007669"/>
    <property type="project" value="UniProtKB-SubCell"/>
</dbReference>
<reference evidence="8" key="1">
    <citation type="submission" date="2017-09" db="EMBL/GenBank/DDBJ databases">
        <title>Depth-based differentiation of microbial function through sediment-hosted aquifers and enrichment of novel symbionts in the deep terrestrial subsurface.</title>
        <authorList>
            <person name="Probst A.J."/>
            <person name="Ladd B."/>
            <person name="Jarett J.K."/>
            <person name="Geller-Mcgrath D.E."/>
            <person name="Sieber C.M.K."/>
            <person name="Emerson J.B."/>
            <person name="Anantharaman K."/>
            <person name="Thomas B.C."/>
            <person name="Malmstrom R."/>
            <person name="Stieglmeier M."/>
            <person name="Klingl A."/>
            <person name="Woyke T."/>
            <person name="Ryan C.M."/>
            <person name="Banfield J.F."/>
        </authorList>
    </citation>
    <scope>NUCLEOTIDE SEQUENCE [LARGE SCALE GENOMIC DNA]</scope>
</reference>
<evidence type="ECO:0000256" key="2">
    <source>
        <dbReference type="ARBA" id="ARBA00022481"/>
    </source>
</evidence>
<keyword evidence="4 6" id="KW-1133">Transmembrane helix</keyword>
<evidence type="ECO:0000256" key="5">
    <source>
        <dbReference type="ARBA" id="ARBA00023136"/>
    </source>
</evidence>
<comment type="caution">
    <text evidence="7">The sequence shown here is derived from an EMBL/GenBank/DDBJ whole genome shotgun (WGS) entry which is preliminary data.</text>
</comment>
<comment type="subcellular location">
    <subcellularLocation>
        <location evidence="1">Membrane</location>
        <topology evidence="1">Single-pass membrane protein</topology>
    </subcellularLocation>
</comment>
<gene>
    <name evidence="7" type="ORF">COX64_02750</name>
</gene>
<evidence type="ECO:0000256" key="3">
    <source>
        <dbReference type="ARBA" id="ARBA00022692"/>
    </source>
</evidence>
<dbReference type="PANTHER" id="PTHR30093:SF44">
    <property type="entry name" value="TYPE II SECRETION SYSTEM CORE PROTEIN G"/>
    <property type="match status" value="1"/>
</dbReference>
<evidence type="ECO:0000256" key="4">
    <source>
        <dbReference type="ARBA" id="ARBA00022989"/>
    </source>
</evidence>
<evidence type="ECO:0000313" key="8">
    <source>
        <dbReference type="Proteomes" id="UP000228952"/>
    </source>
</evidence>
<sequence>MMKLKAFTLVELMVVMAIIAFLSVGAYGGLTFALRQGRDTQRMRIADQIQTALTAYYADYAVYPGCGGWSATGLKFIGGGSTFSPVPAETSYKYCAGGLLKTGGLPSLTGKSGLADYFEGEYTAGQMFSDSDIRYYYDKTGNNSGNRFTVCVSLENPRAGMGSTKATETPHKGCYCNGSDQSDIACAGM</sequence>
<accession>A0A2M7W1Y1</accession>
<dbReference type="PANTHER" id="PTHR30093">
    <property type="entry name" value="GENERAL SECRETION PATHWAY PROTEIN G"/>
    <property type="match status" value="1"/>
</dbReference>
<name>A0A2M7W1Y1_9BACT</name>